<sequence length="120" mass="12484">MFPKLSLLATSLMVTLAVANYPAPPPGTQNLCCSFVATNTNPVMQIIAGLIPADISSAPNLLAVDCTVIDVFGDDWYDSAHVVSILPANVILCSSNVAVNCQAFNQIGGIISDGCIPISF</sequence>
<keyword evidence="1" id="KW-0732">Signal</keyword>
<feature type="signal peptide" evidence="1">
    <location>
        <begin position="1"/>
        <end position="19"/>
    </location>
</feature>
<dbReference type="AlphaFoldDB" id="A0AAD6UPD8"/>
<comment type="caution">
    <text evidence="2">The sequence shown here is derived from an EMBL/GenBank/DDBJ whole genome shotgun (WGS) entry which is preliminary data.</text>
</comment>
<evidence type="ECO:0000256" key="1">
    <source>
        <dbReference type="SAM" id="SignalP"/>
    </source>
</evidence>
<evidence type="ECO:0008006" key="4">
    <source>
        <dbReference type="Google" id="ProtNLM"/>
    </source>
</evidence>
<organism evidence="2 3">
    <name type="scientific">Mycena pura</name>
    <dbReference type="NCBI Taxonomy" id="153505"/>
    <lineage>
        <taxon>Eukaryota</taxon>
        <taxon>Fungi</taxon>
        <taxon>Dikarya</taxon>
        <taxon>Basidiomycota</taxon>
        <taxon>Agaricomycotina</taxon>
        <taxon>Agaricomycetes</taxon>
        <taxon>Agaricomycetidae</taxon>
        <taxon>Agaricales</taxon>
        <taxon>Marasmiineae</taxon>
        <taxon>Mycenaceae</taxon>
        <taxon>Mycena</taxon>
    </lineage>
</organism>
<dbReference type="Proteomes" id="UP001219525">
    <property type="component" value="Unassembled WGS sequence"/>
</dbReference>
<reference evidence="2" key="1">
    <citation type="submission" date="2023-03" db="EMBL/GenBank/DDBJ databases">
        <title>Massive genome expansion in bonnet fungi (Mycena s.s.) driven by repeated elements and novel gene families across ecological guilds.</title>
        <authorList>
            <consortium name="Lawrence Berkeley National Laboratory"/>
            <person name="Harder C.B."/>
            <person name="Miyauchi S."/>
            <person name="Viragh M."/>
            <person name="Kuo A."/>
            <person name="Thoen E."/>
            <person name="Andreopoulos B."/>
            <person name="Lu D."/>
            <person name="Skrede I."/>
            <person name="Drula E."/>
            <person name="Henrissat B."/>
            <person name="Morin E."/>
            <person name="Kohler A."/>
            <person name="Barry K."/>
            <person name="LaButti K."/>
            <person name="Morin E."/>
            <person name="Salamov A."/>
            <person name="Lipzen A."/>
            <person name="Mereny Z."/>
            <person name="Hegedus B."/>
            <person name="Baldrian P."/>
            <person name="Stursova M."/>
            <person name="Weitz H."/>
            <person name="Taylor A."/>
            <person name="Grigoriev I.V."/>
            <person name="Nagy L.G."/>
            <person name="Martin F."/>
            <person name="Kauserud H."/>
        </authorList>
    </citation>
    <scope>NUCLEOTIDE SEQUENCE</scope>
    <source>
        <strain evidence="2">9144</strain>
    </source>
</reference>
<dbReference type="CDD" id="cd23507">
    <property type="entry name" value="hydrophobin_I"/>
    <property type="match status" value="1"/>
</dbReference>
<keyword evidence="3" id="KW-1185">Reference proteome</keyword>
<evidence type="ECO:0000313" key="2">
    <source>
        <dbReference type="EMBL" id="KAJ7187611.1"/>
    </source>
</evidence>
<name>A0AAD6UPD8_9AGAR</name>
<dbReference type="EMBL" id="JARJCW010000190">
    <property type="protein sequence ID" value="KAJ7187611.1"/>
    <property type="molecule type" value="Genomic_DNA"/>
</dbReference>
<evidence type="ECO:0000313" key="3">
    <source>
        <dbReference type="Proteomes" id="UP001219525"/>
    </source>
</evidence>
<gene>
    <name evidence="2" type="ORF">GGX14DRAFT_580933</name>
</gene>
<accession>A0AAD6UPD8</accession>
<protein>
    <recommendedName>
        <fullName evidence="4">Hydrophobin</fullName>
    </recommendedName>
</protein>
<feature type="chain" id="PRO_5042271301" description="Hydrophobin" evidence="1">
    <location>
        <begin position="20"/>
        <end position="120"/>
    </location>
</feature>
<proteinExistence type="predicted"/>